<evidence type="ECO:0000256" key="13">
    <source>
        <dbReference type="SAM" id="MobiDB-lite"/>
    </source>
</evidence>
<gene>
    <name evidence="15" type="primary">dnaB</name>
    <name evidence="15" type="ORF">GCM10023093_03120</name>
</gene>
<feature type="compositionally biased region" description="Gly residues" evidence="13">
    <location>
        <begin position="481"/>
        <end position="500"/>
    </location>
</feature>
<dbReference type="CDD" id="cd00984">
    <property type="entry name" value="DnaB_C"/>
    <property type="match status" value="1"/>
</dbReference>
<dbReference type="EMBL" id="BAABFA010000004">
    <property type="protein sequence ID" value="GAA4460457.1"/>
    <property type="molecule type" value="Genomic_DNA"/>
</dbReference>
<name>A0ABP8N342_9BACT</name>
<evidence type="ECO:0000256" key="5">
    <source>
        <dbReference type="ARBA" id="ARBA00022801"/>
    </source>
</evidence>
<evidence type="ECO:0000259" key="14">
    <source>
        <dbReference type="PROSITE" id="PS51199"/>
    </source>
</evidence>
<dbReference type="InterPro" id="IPR036185">
    <property type="entry name" value="DNA_heli_DnaB-like_N_sf"/>
</dbReference>
<dbReference type="Pfam" id="PF03796">
    <property type="entry name" value="DnaB_C"/>
    <property type="match status" value="1"/>
</dbReference>
<dbReference type="SUPFAM" id="SSF52540">
    <property type="entry name" value="P-loop containing nucleoside triphosphate hydrolases"/>
    <property type="match status" value="1"/>
</dbReference>
<dbReference type="Proteomes" id="UP001500067">
    <property type="component" value="Unassembled WGS sequence"/>
</dbReference>
<evidence type="ECO:0000256" key="1">
    <source>
        <dbReference type="ARBA" id="ARBA00008428"/>
    </source>
</evidence>
<feature type="region of interest" description="Disordered" evidence="13">
    <location>
        <begin position="478"/>
        <end position="531"/>
    </location>
</feature>
<feature type="region of interest" description="Disordered" evidence="13">
    <location>
        <begin position="1"/>
        <end position="23"/>
    </location>
</feature>
<dbReference type="GO" id="GO:0004386">
    <property type="term" value="F:helicase activity"/>
    <property type="evidence" value="ECO:0007669"/>
    <property type="project" value="UniProtKB-KW"/>
</dbReference>
<feature type="domain" description="SF4 helicase" evidence="14">
    <location>
        <begin position="200"/>
        <end position="474"/>
    </location>
</feature>
<comment type="caution">
    <text evidence="15">The sequence shown here is derived from an EMBL/GenBank/DDBJ whole genome shotgun (WGS) entry which is preliminary data.</text>
</comment>
<dbReference type="Gene3D" id="3.40.50.300">
    <property type="entry name" value="P-loop containing nucleotide triphosphate hydrolases"/>
    <property type="match status" value="1"/>
</dbReference>
<evidence type="ECO:0000256" key="8">
    <source>
        <dbReference type="ARBA" id="ARBA00023125"/>
    </source>
</evidence>
<evidence type="ECO:0000256" key="9">
    <source>
        <dbReference type="ARBA" id="ARBA00023235"/>
    </source>
</evidence>
<keyword evidence="9" id="KW-0413">Isomerase</keyword>
<organism evidence="15 16">
    <name type="scientific">Nemorincola caseinilytica</name>
    <dbReference type="NCBI Taxonomy" id="2054315"/>
    <lineage>
        <taxon>Bacteria</taxon>
        <taxon>Pseudomonadati</taxon>
        <taxon>Bacteroidota</taxon>
        <taxon>Chitinophagia</taxon>
        <taxon>Chitinophagales</taxon>
        <taxon>Chitinophagaceae</taxon>
        <taxon>Nemorincola</taxon>
    </lineage>
</organism>
<dbReference type="InterPro" id="IPR007694">
    <property type="entry name" value="DNA_helicase_DnaB-like_C"/>
</dbReference>
<dbReference type="NCBIfam" id="TIGR00665">
    <property type="entry name" value="DnaB"/>
    <property type="match status" value="1"/>
</dbReference>
<dbReference type="PANTHER" id="PTHR30153:SF2">
    <property type="entry name" value="REPLICATIVE DNA HELICASE"/>
    <property type="match status" value="1"/>
</dbReference>
<sequence length="582" mass="64364">MALNIKKDFSSSRSQGRKPDISSLVYGKVPPQAPELEEAVLGAAMLEKDTFAQVLEIIQSEDCFYVDAHQKIYSAMRRLFDKGTPVDLLTITEELRRSNELELVGGAYYLTRLTMSVLSSAHVEAHARLVMEKFIQRELIRISSSVISDAYEDSTDVFDLLDKAETGLYDITDKHLRKNFKSLQEVLVRTINEIDENRKKTDDITGVPSNFRGLDALTGGWQKTDLIILAARPAVGKTAFTLNLAMNAAMNAGKQFPVALFSLEMGAGQIVKRMLSCVAEVSMEAITRGKMAEHEFIQLSQRMTKLSQAKIFIDDQAALNIFELRAKARRLKQKHDIQMILIDYLQLMQASVEKGGNREQEISKISRDLKALAKELEVPIIALSQLNRSVETRKESKVPQLSDLRESGAIEQDADLVMFLYRPEYYGNSSNEMGETIEGETHIHIAKHRNGSTGQVKVRFIKEYQKFVDLEDDGFDSYKGRSGGGNPGGGNNFGGGGGNFDAGFGRSTPPGGFAAGPNRDNPSAGIRGRDASEFGGSKLYIEDGATGFQTLQSKANSMSWEDDELPGQKPAPPPQTDEDAPW</sequence>
<dbReference type="PROSITE" id="PS51199">
    <property type="entry name" value="SF4_HELICASE"/>
    <property type="match status" value="1"/>
</dbReference>
<keyword evidence="16" id="KW-1185">Reference proteome</keyword>
<evidence type="ECO:0000256" key="2">
    <source>
        <dbReference type="ARBA" id="ARBA00022515"/>
    </source>
</evidence>
<dbReference type="Pfam" id="PF00772">
    <property type="entry name" value="DnaB"/>
    <property type="match status" value="1"/>
</dbReference>
<dbReference type="SUPFAM" id="SSF48024">
    <property type="entry name" value="N-terminal domain of DnaB helicase"/>
    <property type="match status" value="1"/>
</dbReference>
<protein>
    <recommendedName>
        <fullName evidence="11 12">Replicative DNA helicase</fullName>
        <ecNumber evidence="11 12">5.6.2.3</ecNumber>
    </recommendedName>
</protein>
<dbReference type="InterPro" id="IPR016136">
    <property type="entry name" value="DNA_helicase_N/primase_C"/>
</dbReference>
<dbReference type="InterPro" id="IPR007692">
    <property type="entry name" value="DNA_helicase_DnaB"/>
</dbReference>
<keyword evidence="5 12" id="KW-0378">Hydrolase</keyword>
<evidence type="ECO:0000256" key="12">
    <source>
        <dbReference type="RuleBase" id="RU362085"/>
    </source>
</evidence>
<comment type="similarity">
    <text evidence="1 12">Belongs to the helicase family. DnaB subfamily.</text>
</comment>
<comment type="catalytic activity">
    <reaction evidence="10 12">
        <text>ATP + H2O = ADP + phosphate + H(+)</text>
        <dbReference type="Rhea" id="RHEA:13065"/>
        <dbReference type="ChEBI" id="CHEBI:15377"/>
        <dbReference type="ChEBI" id="CHEBI:15378"/>
        <dbReference type="ChEBI" id="CHEBI:30616"/>
        <dbReference type="ChEBI" id="CHEBI:43474"/>
        <dbReference type="ChEBI" id="CHEBI:456216"/>
        <dbReference type="EC" id="5.6.2.3"/>
    </reaction>
</comment>
<reference evidence="16" key="1">
    <citation type="journal article" date="2019" name="Int. J. Syst. Evol. Microbiol.">
        <title>The Global Catalogue of Microorganisms (GCM) 10K type strain sequencing project: providing services to taxonomists for standard genome sequencing and annotation.</title>
        <authorList>
            <consortium name="The Broad Institute Genomics Platform"/>
            <consortium name="The Broad Institute Genome Sequencing Center for Infectious Disease"/>
            <person name="Wu L."/>
            <person name="Ma J."/>
        </authorList>
    </citation>
    <scope>NUCLEOTIDE SEQUENCE [LARGE SCALE GENOMIC DNA]</scope>
    <source>
        <strain evidence="16">JCM 32105</strain>
    </source>
</reference>
<comment type="function">
    <text evidence="12">The main replicative DNA helicase, it participates in initiation and elongation during chromosome replication. Travels ahead of the DNA replisome, separating dsDNA into templates for DNA synthesis. A processive ATP-dependent 5'-3' DNA helicase it has DNA-dependent ATPase activity.</text>
</comment>
<evidence type="ECO:0000256" key="4">
    <source>
        <dbReference type="ARBA" id="ARBA00022741"/>
    </source>
</evidence>
<dbReference type="RefSeq" id="WP_345077498.1">
    <property type="nucleotide sequence ID" value="NZ_BAABFA010000004.1"/>
</dbReference>
<accession>A0ABP8N342</accession>
<evidence type="ECO:0000256" key="6">
    <source>
        <dbReference type="ARBA" id="ARBA00022806"/>
    </source>
</evidence>
<keyword evidence="4 12" id="KW-0547">Nucleotide-binding</keyword>
<keyword evidence="6 12" id="KW-0347">Helicase</keyword>
<keyword evidence="3 12" id="KW-0235">DNA replication</keyword>
<feature type="compositionally biased region" description="Polar residues" evidence="13">
    <location>
        <begin position="550"/>
        <end position="559"/>
    </location>
</feature>
<dbReference type="InterPro" id="IPR027417">
    <property type="entry name" value="P-loop_NTPase"/>
</dbReference>
<dbReference type="PANTHER" id="PTHR30153">
    <property type="entry name" value="REPLICATIVE DNA HELICASE DNAB"/>
    <property type="match status" value="1"/>
</dbReference>
<feature type="region of interest" description="Disordered" evidence="13">
    <location>
        <begin position="550"/>
        <end position="582"/>
    </location>
</feature>
<proteinExistence type="inferred from homology"/>
<evidence type="ECO:0000256" key="10">
    <source>
        <dbReference type="ARBA" id="ARBA00048954"/>
    </source>
</evidence>
<dbReference type="EC" id="5.6.2.3" evidence="11 12"/>
<dbReference type="Gene3D" id="1.10.860.10">
    <property type="entry name" value="DNAb Helicase, Chain A"/>
    <property type="match status" value="1"/>
</dbReference>
<keyword evidence="8 12" id="KW-0238">DNA-binding</keyword>
<evidence type="ECO:0000313" key="16">
    <source>
        <dbReference type="Proteomes" id="UP001500067"/>
    </source>
</evidence>
<dbReference type="InterPro" id="IPR007693">
    <property type="entry name" value="DNA_helicase_DnaB-like_N"/>
</dbReference>
<evidence type="ECO:0000256" key="7">
    <source>
        <dbReference type="ARBA" id="ARBA00022840"/>
    </source>
</evidence>
<feature type="compositionally biased region" description="Basic and acidic residues" evidence="13">
    <location>
        <begin position="1"/>
        <end position="10"/>
    </location>
</feature>
<evidence type="ECO:0000256" key="11">
    <source>
        <dbReference type="NCBIfam" id="TIGR00665"/>
    </source>
</evidence>
<evidence type="ECO:0000313" key="15">
    <source>
        <dbReference type="EMBL" id="GAA4460457.1"/>
    </source>
</evidence>
<evidence type="ECO:0000256" key="3">
    <source>
        <dbReference type="ARBA" id="ARBA00022705"/>
    </source>
</evidence>
<keyword evidence="7 12" id="KW-0067">ATP-binding</keyword>
<keyword evidence="2 12" id="KW-0639">Primosome</keyword>